<dbReference type="Proteomes" id="UP000887226">
    <property type="component" value="Unassembled WGS sequence"/>
</dbReference>
<gene>
    <name evidence="2" type="ORF">BJ878DRAFT_510730</name>
</gene>
<feature type="transmembrane region" description="Helical" evidence="1">
    <location>
        <begin position="42"/>
        <end position="62"/>
    </location>
</feature>
<protein>
    <submittedName>
        <fullName evidence="2">Uncharacterized protein</fullName>
    </submittedName>
</protein>
<evidence type="ECO:0000256" key="1">
    <source>
        <dbReference type="SAM" id="Phobius"/>
    </source>
</evidence>
<keyword evidence="3" id="KW-1185">Reference proteome</keyword>
<dbReference type="EMBL" id="MU253978">
    <property type="protein sequence ID" value="KAG9243427.1"/>
    <property type="molecule type" value="Genomic_DNA"/>
</dbReference>
<keyword evidence="1" id="KW-0812">Transmembrane</keyword>
<sequence length="125" mass="14436">MFASLLNERLRLWREGAALNWTMGLFRPLLQHFHRFNPTFNTILLMVMWVAGVIELSTVYNVTLLVCMNPTSKRHWRQMTKPAYGLIVGEVICAIFWGGYCLQSWCLSLNQCISDLLICLVHCSV</sequence>
<comment type="caution">
    <text evidence="2">The sequence shown here is derived from an EMBL/GenBank/DDBJ whole genome shotgun (WGS) entry which is preliminary data.</text>
</comment>
<evidence type="ECO:0000313" key="3">
    <source>
        <dbReference type="Proteomes" id="UP000887226"/>
    </source>
</evidence>
<evidence type="ECO:0000313" key="2">
    <source>
        <dbReference type="EMBL" id="KAG9243427.1"/>
    </source>
</evidence>
<organism evidence="2 3">
    <name type="scientific">Calycina marina</name>
    <dbReference type="NCBI Taxonomy" id="1763456"/>
    <lineage>
        <taxon>Eukaryota</taxon>
        <taxon>Fungi</taxon>
        <taxon>Dikarya</taxon>
        <taxon>Ascomycota</taxon>
        <taxon>Pezizomycotina</taxon>
        <taxon>Leotiomycetes</taxon>
        <taxon>Helotiales</taxon>
        <taxon>Pezizellaceae</taxon>
        <taxon>Calycina</taxon>
    </lineage>
</organism>
<feature type="transmembrane region" description="Helical" evidence="1">
    <location>
        <begin position="83"/>
        <end position="100"/>
    </location>
</feature>
<dbReference type="AlphaFoldDB" id="A0A9P7Z154"/>
<keyword evidence="1" id="KW-0472">Membrane</keyword>
<name>A0A9P7Z154_9HELO</name>
<proteinExistence type="predicted"/>
<reference evidence="2" key="1">
    <citation type="journal article" date="2021" name="IMA Fungus">
        <title>Genomic characterization of three marine fungi, including Emericellopsis atlantica sp. nov. with signatures of a generalist lifestyle and marine biomass degradation.</title>
        <authorList>
            <person name="Hagestad O.C."/>
            <person name="Hou L."/>
            <person name="Andersen J.H."/>
            <person name="Hansen E.H."/>
            <person name="Altermark B."/>
            <person name="Li C."/>
            <person name="Kuhnert E."/>
            <person name="Cox R.J."/>
            <person name="Crous P.W."/>
            <person name="Spatafora J.W."/>
            <person name="Lail K."/>
            <person name="Amirebrahimi M."/>
            <person name="Lipzen A."/>
            <person name="Pangilinan J."/>
            <person name="Andreopoulos W."/>
            <person name="Hayes R.D."/>
            <person name="Ng V."/>
            <person name="Grigoriev I.V."/>
            <person name="Jackson S.A."/>
            <person name="Sutton T.D.S."/>
            <person name="Dobson A.D.W."/>
            <person name="Rama T."/>
        </authorList>
    </citation>
    <scope>NUCLEOTIDE SEQUENCE</scope>
    <source>
        <strain evidence="2">TRa3180A</strain>
    </source>
</reference>
<keyword evidence="1" id="KW-1133">Transmembrane helix</keyword>
<accession>A0A9P7Z154</accession>